<dbReference type="SUPFAM" id="SSF51735">
    <property type="entry name" value="NAD(P)-binding Rossmann-fold domains"/>
    <property type="match status" value="1"/>
</dbReference>
<dbReference type="FunFam" id="3.40.50.720:FF:000121">
    <property type="entry name" value="Prostaglandin reductase 2"/>
    <property type="match status" value="1"/>
</dbReference>
<proteinExistence type="predicted"/>
<dbReference type="InterPro" id="IPR036291">
    <property type="entry name" value="NAD(P)-bd_dom_sf"/>
</dbReference>
<dbReference type="EMBL" id="JAAAUQ010001727">
    <property type="protein sequence ID" value="KAF9134988.1"/>
    <property type="molecule type" value="Genomic_DNA"/>
</dbReference>
<organism evidence="3 4">
    <name type="scientific">Linnemannia schmuckeri</name>
    <dbReference type="NCBI Taxonomy" id="64567"/>
    <lineage>
        <taxon>Eukaryota</taxon>
        <taxon>Fungi</taxon>
        <taxon>Fungi incertae sedis</taxon>
        <taxon>Mucoromycota</taxon>
        <taxon>Mortierellomycotina</taxon>
        <taxon>Mortierellomycetes</taxon>
        <taxon>Mortierellales</taxon>
        <taxon>Mortierellaceae</taxon>
        <taxon>Linnemannia</taxon>
    </lineage>
</organism>
<reference evidence="3" key="1">
    <citation type="journal article" date="2020" name="Fungal Divers.">
        <title>Resolving the Mortierellaceae phylogeny through synthesis of multi-gene phylogenetics and phylogenomics.</title>
        <authorList>
            <person name="Vandepol N."/>
            <person name="Liber J."/>
            <person name="Desiro A."/>
            <person name="Na H."/>
            <person name="Kennedy M."/>
            <person name="Barry K."/>
            <person name="Grigoriev I.V."/>
            <person name="Miller A.N."/>
            <person name="O'Donnell K."/>
            <person name="Stajich J.E."/>
            <person name="Bonito G."/>
        </authorList>
    </citation>
    <scope>NUCLEOTIDE SEQUENCE</scope>
    <source>
        <strain evidence="3">NRRL 6426</strain>
    </source>
</reference>
<dbReference type="GO" id="GO:0016628">
    <property type="term" value="F:oxidoreductase activity, acting on the CH-CH group of donors, NAD or NADP as acceptor"/>
    <property type="evidence" value="ECO:0007669"/>
    <property type="project" value="InterPro"/>
</dbReference>
<dbReference type="PANTHER" id="PTHR43205:SF7">
    <property type="entry name" value="PROSTAGLANDIN REDUCTASE 1"/>
    <property type="match status" value="1"/>
</dbReference>
<gene>
    <name evidence="3" type="ORF">BG015_003335</name>
</gene>
<dbReference type="InterPro" id="IPR011032">
    <property type="entry name" value="GroES-like_sf"/>
</dbReference>
<sequence length="369" mass="40343">MAPVTFNINTRVLRVKNTVSWHALDESYFKIHQEPKPDVQDGEILVRTLYIGLDPFNGLQFVGPSDQEVAEPLRGYGLGEVVETKNSQFLVGELVFGISITWDTYSLQKNPSNDLIIVSRARELAQLGKVPLSAYMGILGMPGLTGYQSLELYGNLKAGQTIFVSSAAGGVGQAAVQFAKLKGIKVIGSAGTQDKVDYLKNTLGLDYVINYKTQDIRTELDRIAPQGVDLFLDLVGSEMFDIALEKTKRFGRILTLGIVASISHDGSTTGESASTMADVNDAADKTVTTYTTKNLPLIFTKELQVNGLNSYEHYHTYPQFWAATQELFAEGKIRSTEVVVEGLESVPKAYAQILTGQYQGKVVAKVADL</sequence>
<dbReference type="PANTHER" id="PTHR43205">
    <property type="entry name" value="PROSTAGLANDIN REDUCTASE"/>
    <property type="match status" value="1"/>
</dbReference>
<dbReference type="Pfam" id="PF00107">
    <property type="entry name" value="ADH_zinc_N"/>
    <property type="match status" value="1"/>
</dbReference>
<dbReference type="CDD" id="cd05288">
    <property type="entry name" value="PGDH"/>
    <property type="match status" value="1"/>
</dbReference>
<dbReference type="SUPFAM" id="SSF50129">
    <property type="entry name" value="GroES-like"/>
    <property type="match status" value="1"/>
</dbReference>
<evidence type="ECO:0000313" key="4">
    <source>
        <dbReference type="Proteomes" id="UP000748756"/>
    </source>
</evidence>
<evidence type="ECO:0000313" key="3">
    <source>
        <dbReference type="EMBL" id="KAF9134988.1"/>
    </source>
</evidence>
<evidence type="ECO:0000259" key="2">
    <source>
        <dbReference type="SMART" id="SM00829"/>
    </source>
</evidence>
<dbReference type="InterPro" id="IPR013149">
    <property type="entry name" value="ADH-like_C"/>
</dbReference>
<name>A0A9P5V4R0_9FUNG</name>
<dbReference type="Gene3D" id="3.90.180.10">
    <property type="entry name" value="Medium-chain alcohol dehydrogenases, catalytic domain"/>
    <property type="match status" value="1"/>
</dbReference>
<dbReference type="Pfam" id="PF16884">
    <property type="entry name" value="ADH_N_2"/>
    <property type="match status" value="1"/>
</dbReference>
<keyword evidence="4" id="KW-1185">Reference proteome</keyword>
<dbReference type="InterPro" id="IPR045010">
    <property type="entry name" value="MDR_fam"/>
</dbReference>
<keyword evidence="1" id="KW-0560">Oxidoreductase</keyword>
<dbReference type="Gene3D" id="3.40.50.720">
    <property type="entry name" value="NAD(P)-binding Rossmann-like Domain"/>
    <property type="match status" value="1"/>
</dbReference>
<protein>
    <recommendedName>
        <fullName evidence="2">Enoyl reductase (ER) domain-containing protein</fullName>
    </recommendedName>
</protein>
<dbReference type="InterPro" id="IPR020843">
    <property type="entry name" value="ER"/>
</dbReference>
<dbReference type="InterPro" id="IPR041694">
    <property type="entry name" value="ADH_N_2"/>
</dbReference>
<comment type="caution">
    <text evidence="3">The sequence shown here is derived from an EMBL/GenBank/DDBJ whole genome shotgun (WGS) entry which is preliminary data.</text>
</comment>
<feature type="domain" description="Enoyl reductase (ER)" evidence="2">
    <location>
        <begin position="22"/>
        <end position="364"/>
    </location>
</feature>
<accession>A0A9P5V4R0</accession>
<dbReference type="AlphaFoldDB" id="A0A9P5V4R0"/>
<dbReference type="OrthoDB" id="809632at2759"/>
<evidence type="ECO:0000256" key="1">
    <source>
        <dbReference type="ARBA" id="ARBA00023002"/>
    </source>
</evidence>
<dbReference type="Proteomes" id="UP000748756">
    <property type="component" value="Unassembled WGS sequence"/>
</dbReference>
<dbReference type="SMART" id="SM00829">
    <property type="entry name" value="PKS_ER"/>
    <property type="match status" value="1"/>
</dbReference>